<dbReference type="EMBL" id="JBJJXI010000029">
    <property type="protein sequence ID" value="KAL3403667.1"/>
    <property type="molecule type" value="Genomic_DNA"/>
</dbReference>
<evidence type="ECO:0000313" key="11">
    <source>
        <dbReference type="EMBL" id="KAL3403667.1"/>
    </source>
</evidence>
<evidence type="ECO:0000256" key="8">
    <source>
        <dbReference type="ARBA" id="ARBA00023605"/>
    </source>
</evidence>
<organism evidence="11 12">
    <name type="scientific">Trichogramma kaykai</name>
    <dbReference type="NCBI Taxonomy" id="54128"/>
    <lineage>
        <taxon>Eukaryota</taxon>
        <taxon>Metazoa</taxon>
        <taxon>Ecdysozoa</taxon>
        <taxon>Arthropoda</taxon>
        <taxon>Hexapoda</taxon>
        <taxon>Insecta</taxon>
        <taxon>Pterygota</taxon>
        <taxon>Neoptera</taxon>
        <taxon>Endopterygota</taxon>
        <taxon>Hymenoptera</taxon>
        <taxon>Apocrita</taxon>
        <taxon>Proctotrupomorpha</taxon>
        <taxon>Chalcidoidea</taxon>
        <taxon>Trichogrammatidae</taxon>
        <taxon>Trichogramma</taxon>
    </lineage>
</organism>
<dbReference type="GO" id="GO:0003341">
    <property type="term" value="P:cilium movement"/>
    <property type="evidence" value="ECO:0007669"/>
    <property type="project" value="UniProtKB-ARBA"/>
</dbReference>
<protein>
    <recommendedName>
        <fullName evidence="9">Cilia- and flagella-associated protein 43</fullName>
    </recommendedName>
</protein>
<comment type="subcellular location">
    <subcellularLocation>
        <location evidence="1">Cytoplasm</location>
        <location evidence="1">Cytoskeleton</location>
        <location evidence="1">Cilium axoneme</location>
    </subcellularLocation>
</comment>
<dbReference type="Proteomes" id="UP001627154">
    <property type="component" value="Unassembled WGS sequence"/>
</dbReference>
<gene>
    <name evidence="11" type="ORF">TKK_003604</name>
</gene>
<dbReference type="InterPro" id="IPR036322">
    <property type="entry name" value="WD40_repeat_dom_sf"/>
</dbReference>
<dbReference type="PANTHER" id="PTHR14885">
    <property type="entry name" value="CILIA- AND FLAGELLA-ASSOCIATED PROTEIN 43-RELATED"/>
    <property type="match status" value="1"/>
</dbReference>
<evidence type="ECO:0000256" key="4">
    <source>
        <dbReference type="ARBA" id="ARBA00022737"/>
    </source>
</evidence>
<keyword evidence="6" id="KW-0206">Cytoskeleton</keyword>
<name>A0ABD2XEJ7_9HYME</name>
<evidence type="ECO:0000313" key="12">
    <source>
        <dbReference type="Proteomes" id="UP001627154"/>
    </source>
</evidence>
<evidence type="ECO:0000256" key="10">
    <source>
        <dbReference type="SAM" id="Coils"/>
    </source>
</evidence>
<keyword evidence="5 10" id="KW-0175">Coiled coil</keyword>
<evidence type="ECO:0000256" key="2">
    <source>
        <dbReference type="ARBA" id="ARBA00022490"/>
    </source>
</evidence>
<proteinExistence type="inferred from homology"/>
<evidence type="ECO:0000256" key="6">
    <source>
        <dbReference type="ARBA" id="ARBA00023212"/>
    </source>
</evidence>
<keyword evidence="12" id="KW-1185">Reference proteome</keyword>
<keyword evidence="3" id="KW-0853">WD repeat</keyword>
<comment type="similarity">
    <text evidence="8">Belongs to the CFAP43 family.</text>
</comment>
<dbReference type="Gene3D" id="2.130.10.10">
    <property type="entry name" value="YVTN repeat-like/Quinoprotein amine dehydrogenase"/>
    <property type="match status" value="1"/>
</dbReference>
<keyword evidence="7" id="KW-0966">Cell projection</keyword>
<keyword evidence="2" id="KW-0963">Cytoplasm</keyword>
<comment type="caution">
    <text evidence="11">The sequence shown here is derived from an EMBL/GenBank/DDBJ whole genome shotgun (WGS) entry which is preliminary data.</text>
</comment>
<dbReference type="InterPro" id="IPR015943">
    <property type="entry name" value="WD40/YVTN_repeat-like_dom_sf"/>
</dbReference>
<evidence type="ECO:0000256" key="5">
    <source>
        <dbReference type="ARBA" id="ARBA00023054"/>
    </source>
</evidence>
<accession>A0ABD2XEJ7</accession>
<evidence type="ECO:0000256" key="1">
    <source>
        <dbReference type="ARBA" id="ARBA00004430"/>
    </source>
</evidence>
<dbReference type="PANTHER" id="PTHR14885:SF1">
    <property type="entry name" value="CILIA- AND FLAGELLA-ASSOCIATED PROTEIN 43"/>
    <property type="match status" value="1"/>
</dbReference>
<dbReference type="SUPFAM" id="SSF50978">
    <property type="entry name" value="WD40 repeat-like"/>
    <property type="match status" value="1"/>
</dbReference>
<feature type="coiled-coil region" evidence="10">
    <location>
        <begin position="799"/>
        <end position="826"/>
    </location>
</feature>
<keyword evidence="4" id="KW-0677">Repeat</keyword>
<feature type="coiled-coil region" evidence="10">
    <location>
        <begin position="492"/>
        <end position="519"/>
    </location>
</feature>
<sequence length="1321" mass="155076">MNFTTKWIKTGRPYDFVFVSKEVVATASGYYVIFYNLSNGEERIEYFNSQDRGNGVSCLCAHPVISVFSTAERCRNPRLLVHTYPEIRRVASCKLTSNTNAYVSCCFSGSEYLVSLTSIPNYQLVVWLWRTGHKLAQIDSGIADEFQLIQYEIILCHDNSPDKQLIFFRPSPYASHLVYQFSSRLDQLLTFEIYAYSKKATITKNEISLIKNEISCISWTNNNNLLISDVYGNVYIASSDGKKFQMIFCHETRDRKENVILSLNFGYIISENNSQLTCYTKSLGSAKESWKAAWSIKCSSVPVKIALVRHKEAFLVYCENGDVNELCLTNDSKPEMKTLLKNCRKILCLKLLKSDDEFCVCLDELNYLIVFNAIDGYFVTDTKIPFQDQEKDELNFFSELEESEEKAQKRKIANIFQWKCDQINELPFGITWLEEKQLRYEENEKKLYLDLKHKLEHELCELREKVKNILDLNESKNEFCQLTLSDFDILKYRRENLLKKALQNEVENEQRVQEIIKAKEKIIDFIIHSFWEPLRVHDRTILSFSHNTRISNFTIPNDAPPEQLYDSTIELFNTPFNDPVTIIDHENFDGNKEQKHFCSEYSNEDAFSGTTSFKWINNDMSRDQLLEPSLPYVTSDFVNLCENKLKMVFNEKFNLMVQLKSNVLKKNTDLLKIQNDCRAELKRVFGILPESDEFSNVNWKSTEDLDAACAPTEKDATYSYDSNFYCDEDDLTLDDLSNINPLNSVTIEQAKFREEALKRMMDGVLEIRWEDEIKKNIPKPLCLLLKKPSKYDIKDLIAIKTYKNKVDKLQKERQKYRLQLEEKIDSINSRIKADIEMFDKKMEMLAMEKLNVQSAIFQEFLLRFQHVKLSLGHQQNEKLMRTLNDNFESLEKKCKLVATDINHVEQTVIDLRIKFEGLSRRDKAVETKFRTEFADLKQPMVEHLLRQYKRRPNVEKIIYTSLTFLLEANKCLTSGKKSVILPQEYLEFLSFMDSLDVMPNSLPPQIEASHWQSLCKLRRNKVDLEFKLRIASLELSESEHTLLYLQKLHSVIQSKMSSTRNSIETAKSKQLKLLSDNDVQLVLKTAQIEIVTTGETSNYVNATFVFFTKLIEINSAILREGKRKISEMHSLVALKKSIKFQNWKRKCTVKRLNHSKDHFLVLQSTKIQKDMQTYLVERLKKCKKQKDIHQCEKMLKSVEKKFQRMLTEKQKEVTHLVTEINYWQRMNSVLIRDLERSTQLKENKALTLKEDHCRNKNQLFKKSYLSFIMKRNCLSRKLKENHEEITNLQWQLEILKLKTYPTLRFKDVPFSKYHESIRKSF</sequence>
<evidence type="ECO:0000256" key="9">
    <source>
        <dbReference type="ARBA" id="ARBA00023662"/>
    </source>
</evidence>
<reference evidence="11 12" key="1">
    <citation type="journal article" date="2024" name="bioRxiv">
        <title>A reference genome for Trichogramma kaykai: A tiny desert-dwelling parasitoid wasp with competing sex-ratio distorters.</title>
        <authorList>
            <person name="Culotta J."/>
            <person name="Lindsey A.R."/>
        </authorList>
    </citation>
    <scope>NUCLEOTIDE SEQUENCE [LARGE SCALE GENOMIC DNA]</scope>
    <source>
        <strain evidence="11 12">KSX58</strain>
    </source>
</reference>
<evidence type="ECO:0000256" key="3">
    <source>
        <dbReference type="ARBA" id="ARBA00022574"/>
    </source>
</evidence>
<dbReference type="GO" id="GO:0005930">
    <property type="term" value="C:axoneme"/>
    <property type="evidence" value="ECO:0007669"/>
    <property type="project" value="UniProtKB-SubCell"/>
</dbReference>
<dbReference type="Pfam" id="PF25828">
    <property type="entry name" value="CC_Cfap43"/>
    <property type="match status" value="2"/>
</dbReference>
<evidence type="ECO:0000256" key="7">
    <source>
        <dbReference type="ARBA" id="ARBA00023273"/>
    </source>
</evidence>